<dbReference type="SUPFAM" id="SSF56801">
    <property type="entry name" value="Acetyl-CoA synthetase-like"/>
    <property type="match status" value="1"/>
</dbReference>
<name>A0A1I4BKX9_9ACTN</name>
<organism evidence="4 5">
    <name type="scientific">Streptomyces pini</name>
    <dbReference type="NCBI Taxonomy" id="1520580"/>
    <lineage>
        <taxon>Bacteria</taxon>
        <taxon>Bacillati</taxon>
        <taxon>Actinomycetota</taxon>
        <taxon>Actinomycetes</taxon>
        <taxon>Kitasatosporales</taxon>
        <taxon>Streptomycetaceae</taxon>
        <taxon>Streptomyces</taxon>
    </lineage>
</organism>
<dbReference type="Gene3D" id="3.30.300.30">
    <property type="match status" value="1"/>
</dbReference>
<evidence type="ECO:0000256" key="1">
    <source>
        <dbReference type="SAM" id="MobiDB-lite"/>
    </source>
</evidence>
<dbReference type="InterPro" id="IPR042099">
    <property type="entry name" value="ANL_N_sf"/>
</dbReference>
<dbReference type="InterPro" id="IPR020845">
    <property type="entry name" value="AMP-binding_CS"/>
</dbReference>
<evidence type="ECO:0000313" key="4">
    <source>
        <dbReference type="EMBL" id="SFK69385.1"/>
    </source>
</evidence>
<dbReference type="RefSeq" id="WP_093849802.1">
    <property type="nucleotide sequence ID" value="NZ_FOSG01000008.1"/>
</dbReference>
<accession>A0A1I4BKX9</accession>
<dbReference type="CDD" id="cd04433">
    <property type="entry name" value="AFD_class_I"/>
    <property type="match status" value="1"/>
</dbReference>
<keyword evidence="5" id="KW-1185">Reference proteome</keyword>
<dbReference type="Pfam" id="PF13193">
    <property type="entry name" value="AMP-binding_C"/>
    <property type="match status" value="1"/>
</dbReference>
<gene>
    <name evidence="4" type="ORF">SAMN05192584_10840</name>
</gene>
<dbReference type="GO" id="GO:0016877">
    <property type="term" value="F:ligase activity, forming carbon-sulfur bonds"/>
    <property type="evidence" value="ECO:0007669"/>
    <property type="project" value="UniProtKB-ARBA"/>
</dbReference>
<feature type="region of interest" description="Disordered" evidence="1">
    <location>
        <begin position="162"/>
        <end position="199"/>
    </location>
</feature>
<evidence type="ECO:0000313" key="5">
    <source>
        <dbReference type="Proteomes" id="UP000198928"/>
    </source>
</evidence>
<dbReference type="InterPro" id="IPR045851">
    <property type="entry name" value="AMP-bd_C_sf"/>
</dbReference>
<evidence type="ECO:0000259" key="2">
    <source>
        <dbReference type="Pfam" id="PF00501"/>
    </source>
</evidence>
<sequence length="564" mass="60327">MAPAFPADTVPTWARHEHYARRILHTLARDPERVVLRWRGEDVTGAGLAASVLSAAACLRRLRAGRGSTVAVLTETNHPAMLTARYAAHLLGAAVVYIRSHNPRSDAVELPREVQDRLLRESGARFLVCDGAHLGRARELARGRRGELPLIGAGPGCAGPDAHLDDHLDARPGHLGRLGTRPGDRPDTPPDTSSVTSPTEALARVRYEPGDLAVVAHTSGSTGRPKSIGQSFRTWNALVDAFPGSPEPGRPSRFLAVLPLSHTIGSMVDAVLAEGGRVVLHEGFDAAAALDALAAERITDAYLAVPHLYRLTESARSGGADLSSLRRLVYSGTPASPRRIAEAREVLGDRLVQLYGSTEAGGISNLTPLDHCEPELLPSVGRPFPWVRLRIVDPETGEEAPRGRPGEVRVASPTVMDGYLGDPGATARALRDGLLRTGDLGLIDRYGYLRLVGRVGDVVKSGGLKIHPAAVERALLSHPDVANAAVYGVADDDRVEHVHAAVSLRDGARRDPGALREHVAGLLTPEHAPAELAFWDDLPLTAHGKPDKAYLRTLAGREDRLPLR</sequence>
<evidence type="ECO:0000259" key="3">
    <source>
        <dbReference type="Pfam" id="PF13193"/>
    </source>
</evidence>
<dbReference type="OrthoDB" id="9803968at2"/>
<feature type="compositionally biased region" description="Low complexity" evidence="1">
    <location>
        <begin position="190"/>
        <end position="199"/>
    </location>
</feature>
<dbReference type="PROSITE" id="PS00455">
    <property type="entry name" value="AMP_BINDING"/>
    <property type="match status" value="1"/>
</dbReference>
<dbReference type="Gene3D" id="3.40.50.12780">
    <property type="entry name" value="N-terminal domain of ligase-like"/>
    <property type="match status" value="1"/>
</dbReference>
<dbReference type="InterPro" id="IPR025110">
    <property type="entry name" value="AMP-bd_C"/>
</dbReference>
<dbReference type="Proteomes" id="UP000198928">
    <property type="component" value="Unassembled WGS sequence"/>
</dbReference>
<dbReference type="EMBL" id="FOSG01000008">
    <property type="protein sequence ID" value="SFK69385.1"/>
    <property type="molecule type" value="Genomic_DNA"/>
</dbReference>
<feature type="domain" description="AMP-binding enzyme C-terminal" evidence="3">
    <location>
        <begin position="471"/>
        <end position="545"/>
    </location>
</feature>
<dbReference type="Pfam" id="PF00501">
    <property type="entry name" value="AMP-binding"/>
    <property type="match status" value="1"/>
</dbReference>
<proteinExistence type="predicted"/>
<feature type="domain" description="AMP-dependent synthetase/ligase" evidence="2">
    <location>
        <begin position="26"/>
        <end position="420"/>
    </location>
</feature>
<reference evidence="5" key="1">
    <citation type="submission" date="2016-10" db="EMBL/GenBank/DDBJ databases">
        <authorList>
            <person name="Varghese N."/>
            <person name="Submissions S."/>
        </authorList>
    </citation>
    <scope>NUCLEOTIDE SEQUENCE [LARGE SCALE GENOMIC DNA]</scope>
    <source>
        <strain evidence="5">PL19</strain>
    </source>
</reference>
<dbReference type="PANTHER" id="PTHR43767:SF7">
    <property type="entry name" value="MEDIUM_LONG-CHAIN-FATTY-ACID--COA LIGASE FADD8"/>
    <property type="match status" value="1"/>
</dbReference>
<dbReference type="PANTHER" id="PTHR43767">
    <property type="entry name" value="LONG-CHAIN-FATTY-ACID--COA LIGASE"/>
    <property type="match status" value="1"/>
</dbReference>
<dbReference type="InterPro" id="IPR000873">
    <property type="entry name" value="AMP-dep_synth/lig_dom"/>
</dbReference>
<dbReference type="AlphaFoldDB" id="A0A1I4BKX9"/>
<protein>
    <submittedName>
        <fullName evidence="4">Fatty-acyl-CoA synthase</fullName>
    </submittedName>
</protein>
<dbReference type="InterPro" id="IPR050237">
    <property type="entry name" value="ATP-dep_AMP-bd_enzyme"/>
</dbReference>
<feature type="compositionally biased region" description="Basic and acidic residues" evidence="1">
    <location>
        <begin position="162"/>
        <end position="172"/>
    </location>
</feature>